<feature type="chain" id="PRO_5040302133" description="PLC-like phosphodiesterase" evidence="2">
    <location>
        <begin position="20"/>
        <end position="407"/>
    </location>
</feature>
<dbReference type="GO" id="GO:0008081">
    <property type="term" value="F:phosphoric diester hydrolase activity"/>
    <property type="evidence" value="ECO:0007669"/>
    <property type="project" value="InterPro"/>
</dbReference>
<evidence type="ECO:0008006" key="5">
    <source>
        <dbReference type="Google" id="ProtNLM"/>
    </source>
</evidence>
<dbReference type="EMBL" id="JAGHQM010000882">
    <property type="protein sequence ID" value="KAH0557189.1"/>
    <property type="molecule type" value="Genomic_DNA"/>
</dbReference>
<evidence type="ECO:0000313" key="4">
    <source>
        <dbReference type="Proteomes" id="UP000750711"/>
    </source>
</evidence>
<organism evidence="3 4">
    <name type="scientific">Trichoglossum hirsutum</name>
    <dbReference type="NCBI Taxonomy" id="265104"/>
    <lineage>
        <taxon>Eukaryota</taxon>
        <taxon>Fungi</taxon>
        <taxon>Dikarya</taxon>
        <taxon>Ascomycota</taxon>
        <taxon>Pezizomycotina</taxon>
        <taxon>Geoglossomycetes</taxon>
        <taxon>Geoglossales</taxon>
        <taxon>Geoglossaceae</taxon>
        <taxon>Trichoglossum</taxon>
    </lineage>
</organism>
<dbReference type="GO" id="GO:0006629">
    <property type="term" value="P:lipid metabolic process"/>
    <property type="evidence" value="ECO:0007669"/>
    <property type="project" value="InterPro"/>
</dbReference>
<keyword evidence="2" id="KW-0732">Signal</keyword>
<dbReference type="PANTHER" id="PTHR13593">
    <property type="match status" value="1"/>
</dbReference>
<dbReference type="AlphaFoldDB" id="A0A9P8LA23"/>
<gene>
    <name evidence="3" type="ORF">GP486_005016</name>
</gene>
<reference evidence="3" key="1">
    <citation type="submission" date="2021-03" db="EMBL/GenBank/DDBJ databases">
        <title>Comparative genomics and phylogenomic investigation of the class Geoglossomycetes provide insights into ecological specialization and systematics.</title>
        <authorList>
            <person name="Melie T."/>
            <person name="Pirro S."/>
            <person name="Miller A.N."/>
            <person name="Quandt A."/>
        </authorList>
    </citation>
    <scope>NUCLEOTIDE SEQUENCE</scope>
    <source>
        <strain evidence="3">CAQ_001_2017</strain>
    </source>
</reference>
<feature type="region of interest" description="Disordered" evidence="1">
    <location>
        <begin position="83"/>
        <end position="131"/>
    </location>
</feature>
<feature type="compositionally biased region" description="Low complexity" evidence="1">
    <location>
        <begin position="83"/>
        <end position="97"/>
    </location>
</feature>
<name>A0A9P8LA23_9PEZI</name>
<accession>A0A9P8LA23</accession>
<evidence type="ECO:0000256" key="1">
    <source>
        <dbReference type="SAM" id="MobiDB-lite"/>
    </source>
</evidence>
<feature type="signal peptide" evidence="2">
    <location>
        <begin position="1"/>
        <end position="19"/>
    </location>
</feature>
<dbReference type="Pfam" id="PF26146">
    <property type="entry name" value="PI-PLC_X"/>
    <property type="match status" value="1"/>
</dbReference>
<dbReference type="InterPro" id="IPR051057">
    <property type="entry name" value="PI-PLC_domain"/>
</dbReference>
<evidence type="ECO:0000313" key="3">
    <source>
        <dbReference type="EMBL" id="KAH0557189.1"/>
    </source>
</evidence>
<keyword evidence="4" id="KW-1185">Reference proteome</keyword>
<comment type="caution">
    <text evidence="3">The sequence shown here is derived from an EMBL/GenBank/DDBJ whole genome shotgun (WGS) entry which is preliminary data.</text>
</comment>
<dbReference type="SUPFAM" id="SSF51695">
    <property type="entry name" value="PLC-like phosphodiesterases"/>
    <property type="match status" value="1"/>
</dbReference>
<dbReference type="InterPro" id="IPR017946">
    <property type="entry name" value="PLC-like_Pdiesterase_TIM-brl"/>
</dbReference>
<feature type="compositionally biased region" description="Low complexity" evidence="1">
    <location>
        <begin position="104"/>
        <end position="128"/>
    </location>
</feature>
<dbReference type="PANTHER" id="PTHR13593:SF140">
    <property type="entry name" value="PLC-LIKE PHOSPHODIESTERASE"/>
    <property type="match status" value="1"/>
</dbReference>
<dbReference type="Proteomes" id="UP000750711">
    <property type="component" value="Unassembled WGS sequence"/>
</dbReference>
<proteinExistence type="predicted"/>
<dbReference type="Gene3D" id="3.20.20.190">
    <property type="entry name" value="Phosphatidylinositol (PI) phosphodiesterase"/>
    <property type="match status" value="1"/>
</dbReference>
<sequence>MRLFQLLLVGGALLETARGRPQAASSPATVVVTLSAPFSSKSVVLTLKSTVTDQGEIIPPGATYFSPTTTITLATTATTGTLTEGFNQTTTSTVTGSSSGGNTSGNTSGSTSGSSSSASSATTSSVATPIPTPTQPCNGYLEFCERQYSNITEVCAHNSPFNIRGNLFSNQELGVTAQLNDGIRMLQGQVHFQDDTLHFCHTKCDFIDAGPISDYLSNVTKWLQANPNEVVTILMGNSDNQPPTSFQEHIKKAGLEPFAYVPPKIPMGLNDWPTLSSMISSGHGLHPSDLGKRAVIFLDYGADQGSVPYILDQFSQLWETPFSPTNRSFPCEPDRPPGLKSEQAAARMYMANHNLNVEVKVDKLDVLLPAVAELMFMNGADGQGSLGEMQNTCLGKRFNFFLLLFCL</sequence>
<protein>
    <recommendedName>
        <fullName evidence="5">PLC-like phosphodiesterase</fullName>
    </recommendedName>
</protein>
<evidence type="ECO:0000256" key="2">
    <source>
        <dbReference type="SAM" id="SignalP"/>
    </source>
</evidence>